<dbReference type="PROSITE" id="PS50837">
    <property type="entry name" value="NACHT"/>
    <property type="match status" value="1"/>
</dbReference>
<dbReference type="Pfam" id="PF24883">
    <property type="entry name" value="NPHP3_N"/>
    <property type="match status" value="1"/>
</dbReference>
<evidence type="ECO:0000256" key="2">
    <source>
        <dbReference type="SAM" id="SignalP"/>
    </source>
</evidence>
<evidence type="ECO:0000313" key="5">
    <source>
        <dbReference type="Proteomes" id="UP001221413"/>
    </source>
</evidence>
<name>A0AAD6ISF1_DREDA</name>
<dbReference type="AlphaFoldDB" id="A0AAD6ISF1"/>
<comment type="caution">
    <text evidence="4">The sequence shown here is derived from an EMBL/GenBank/DDBJ whole genome shotgun (WGS) entry which is preliminary data.</text>
</comment>
<feature type="domain" description="NACHT" evidence="3">
    <location>
        <begin position="215"/>
        <end position="358"/>
    </location>
</feature>
<protein>
    <submittedName>
        <fullName evidence="4">Vegetative incompatibility protein</fullName>
    </submittedName>
</protein>
<gene>
    <name evidence="4" type="ORF">Dda_7326</name>
</gene>
<evidence type="ECO:0000259" key="3">
    <source>
        <dbReference type="PROSITE" id="PS50837"/>
    </source>
</evidence>
<keyword evidence="5" id="KW-1185">Reference proteome</keyword>
<dbReference type="Proteomes" id="UP001221413">
    <property type="component" value="Unassembled WGS sequence"/>
</dbReference>
<evidence type="ECO:0000313" key="4">
    <source>
        <dbReference type="EMBL" id="KAJ6257541.1"/>
    </source>
</evidence>
<organism evidence="4 5">
    <name type="scientific">Drechslerella dactyloides</name>
    <name type="common">Nematode-trapping fungus</name>
    <name type="synonym">Arthrobotrys dactyloides</name>
    <dbReference type="NCBI Taxonomy" id="74499"/>
    <lineage>
        <taxon>Eukaryota</taxon>
        <taxon>Fungi</taxon>
        <taxon>Dikarya</taxon>
        <taxon>Ascomycota</taxon>
        <taxon>Pezizomycotina</taxon>
        <taxon>Orbiliomycetes</taxon>
        <taxon>Orbiliales</taxon>
        <taxon>Orbiliaceae</taxon>
        <taxon>Drechslerella</taxon>
    </lineage>
</organism>
<dbReference type="PANTHER" id="PTHR10039">
    <property type="entry name" value="AMELOGENIN"/>
    <property type="match status" value="1"/>
</dbReference>
<dbReference type="Gene3D" id="3.40.50.300">
    <property type="entry name" value="P-loop containing nucleotide triphosphate hydrolases"/>
    <property type="match status" value="1"/>
</dbReference>
<dbReference type="InterPro" id="IPR007111">
    <property type="entry name" value="NACHT_NTPase"/>
</dbReference>
<dbReference type="SUPFAM" id="SSF52540">
    <property type="entry name" value="P-loop containing nucleoside triphosphate hydrolases"/>
    <property type="match status" value="1"/>
</dbReference>
<proteinExistence type="predicted"/>
<reference evidence="4" key="1">
    <citation type="submission" date="2023-01" db="EMBL/GenBank/DDBJ databases">
        <title>The chitinases involved in constricting ring structure development in the nematode-trapping fungus Drechslerella dactyloides.</title>
        <authorList>
            <person name="Wang R."/>
            <person name="Zhang L."/>
            <person name="Tang P."/>
            <person name="Li S."/>
            <person name="Liang L."/>
        </authorList>
    </citation>
    <scope>NUCLEOTIDE SEQUENCE</scope>
    <source>
        <strain evidence="4">YMF1.00031</strain>
    </source>
</reference>
<dbReference type="PANTHER" id="PTHR10039:SF15">
    <property type="entry name" value="NACHT DOMAIN-CONTAINING PROTEIN"/>
    <property type="match status" value="1"/>
</dbReference>
<feature type="signal peptide" evidence="2">
    <location>
        <begin position="1"/>
        <end position="19"/>
    </location>
</feature>
<evidence type="ECO:0000256" key="1">
    <source>
        <dbReference type="ARBA" id="ARBA00022737"/>
    </source>
</evidence>
<dbReference type="InterPro" id="IPR027417">
    <property type="entry name" value="P-loop_NTPase"/>
</dbReference>
<sequence length="567" mass="63065">MDPLSTIASVIAVLQLTAAVVNCLNEVKNASKDQKRLAIEASNLFALLTSLKYRIEEANTTDPWYARAHALTVENGPLSQYKDALELLVTKLVPKHGAGKVVAAFTWPYNKGEVAEILTTIERLKSTISIALEMDHFKLSEAIKTETGQIPGVVRDLETIRRNQDSQKLRDITKWLSAIDFTKQQSDFSNQRQEGTGIWFLKFPEFVDWLSGTSPILFCHGIPGAGKTIISSLVIDHLQKSKYSGRTGVAYIYCNYKESKQQRPIDLLSALLKQLVQGLPKIPNVVQTLYNEHMEKRSQSAIDEIVTTILDVFCDYHEVFIVVDALDECSDEHRDSLMSRLRKLLAPNVKMMVTSRPNISSQAFENGGHNTSNVIHLEIVAHKEDVARFVEGQLHRLAGCVSRNLALKQLVISTINEAVNGMFILARLLVESLVGETTPKAIKSVLRSLPKGSQALYHAYEGAVERIKSGSRSQLAEAALSWIVWARRPLSVKELQHALAIEVGECQLDEENITDISDVVSACTGLISVDGQSDVVRLVHYTAYEYFADTWISTFPETTAKEDITTA</sequence>
<keyword evidence="1" id="KW-0677">Repeat</keyword>
<feature type="chain" id="PRO_5042011253" evidence="2">
    <location>
        <begin position="20"/>
        <end position="567"/>
    </location>
</feature>
<dbReference type="InterPro" id="IPR054471">
    <property type="entry name" value="GPIID_WHD"/>
</dbReference>
<dbReference type="EMBL" id="JAQGDS010000010">
    <property type="protein sequence ID" value="KAJ6257541.1"/>
    <property type="molecule type" value="Genomic_DNA"/>
</dbReference>
<keyword evidence="2" id="KW-0732">Signal</keyword>
<dbReference type="InterPro" id="IPR056884">
    <property type="entry name" value="NPHP3-like_N"/>
</dbReference>
<dbReference type="Pfam" id="PF22939">
    <property type="entry name" value="WHD_GPIID"/>
    <property type="match status" value="1"/>
</dbReference>
<accession>A0AAD6ISF1</accession>